<evidence type="ECO:0000313" key="4">
    <source>
        <dbReference type="Proteomes" id="UP001501627"/>
    </source>
</evidence>
<dbReference type="Pfam" id="PF05425">
    <property type="entry name" value="CopD"/>
    <property type="match status" value="1"/>
</dbReference>
<feature type="transmembrane region" description="Helical" evidence="1">
    <location>
        <begin position="26"/>
        <end position="48"/>
    </location>
</feature>
<evidence type="ECO:0000259" key="2">
    <source>
        <dbReference type="Pfam" id="PF05425"/>
    </source>
</evidence>
<feature type="transmembrane region" description="Helical" evidence="1">
    <location>
        <begin position="69"/>
        <end position="91"/>
    </location>
</feature>
<organism evidence="3 4">
    <name type="scientific">Comamonas faecalis</name>
    <dbReference type="NCBI Taxonomy" id="1387849"/>
    <lineage>
        <taxon>Bacteria</taxon>
        <taxon>Pseudomonadati</taxon>
        <taxon>Pseudomonadota</taxon>
        <taxon>Betaproteobacteria</taxon>
        <taxon>Burkholderiales</taxon>
        <taxon>Comamonadaceae</taxon>
        <taxon>Comamonas</taxon>
    </lineage>
</organism>
<feature type="transmembrane region" description="Helical" evidence="1">
    <location>
        <begin position="145"/>
        <end position="169"/>
    </location>
</feature>
<gene>
    <name evidence="3" type="ORF">GCM10022279_32940</name>
</gene>
<dbReference type="Proteomes" id="UP001501627">
    <property type="component" value="Unassembled WGS sequence"/>
</dbReference>
<feature type="domain" description="Copper resistance protein D" evidence="2">
    <location>
        <begin position="63"/>
        <end position="168"/>
    </location>
</feature>
<keyword evidence="1" id="KW-0472">Membrane</keyword>
<name>A0ABP7S4K9_9BURK</name>
<protein>
    <submittedName>
        <fullName evidence="3">CopD family protein</fullName>
    </submittedName>
</protein>
<dbReference type="EMBL" id="BAABBP010000051">
    <property type="protein sequence ID" value="GAA4006391.1"/>
    <property type="molecule type" value="Genomic_DNA"/>
</dbReference>
<feature type="transmembrane region" description="Helical" evidence="1">
    <location>
        <begin position="103"/>
        <end position="124"/>
    </location>
</feature>
<comment type="caution">
    <text evidence="3">The sequence shown here is derived from an EMBL/GenBank/DDBJ whole genome shotgun (WGS) entry which is preliminary data.</text>
</comment>
<dbReference type="InterPro" id="IPR008457">
    <property type="entry name" value="Cu-R_CopD_dom"/>
</dbReference>
<evidence type="ECO:0000313" key="3">
    <source>
        <dbReference type="EMBL" id="GAA4006391.1"/>
    </source>
</evidence>
<keyword evidence="1" id="KW-0812">Transmembrane</keyword>
<sequence length="170" mass="18308">MRRLWHALPGGSPHTIVSQMYNLLKFLHVLSIVAWVGGLFFAVGLLYPALRPLAEQERVASLARVMQRFLPAVAIAALLALLSGLGMIGMVSFHADGGFRMPLAWTLMSTLGLVMMALLVYQYFGLFDRLEQRAAAGDWAAAASVLARLRTGLAITLALGVATVAVVFLA</sequence>
<reference evidence="4" key="1">
    <citation type="journal article" date="2019" name="Int. J. Syst. Evol. Microbiol.">
        <title>The Global Catalogue of Microorganisms (GCM) 10K type strain sequencing project: providing services to taxonomists for standard genome sequencing and annotation.</title>
        <authorList>
            <consortium name="The Broad Institute Genomics Platform"/>
            <consortium name="The Broad Institute Genome Sequencing Center for Infectious Disease"/>
            <person name="Wu L."/>
            <person name="Ma J."/>
        </authorList>
    </citation>
    <scope>NUCLEOTIDE SEQUENCE [LARGE SCALE GENOMIC DNA]</scope>
    <source>
        <strain evidence="4">JCM 17561</strain>
    </source>
</reference>
<proteinExistence type="predicted"/>
<keyword evidence="4" id="KW-1185">Reference proteome</keyword>
<evidence type="ECO:0000256" key="1">
    <source>
        <dbReference type="SAM" id="Phobius"/>
    </source>
</evidence>
<accession>A0ABP7S4K9</accession>
<keyword evidence="1" id="KW-1133">Transmembrane helix</keyword>